<protein>
    <submittedName>
        <fullName evidence="5">GH92 family glycosyl hydrolase</fullName>
    </submittedName>
</protein>
<dbReference type="PANTHER" id="PTHR12143">
    <property type="entry name" value="PEPTIDE N-GLYCANASE PNGASE -RELATED"/>
    <property type="match status" value="1"/>
</dbReference>
<proteinExistence type="predicted"/>
<keyword evidence="2" id="KW-1133">Transmembrane helix</keyword>
<name>A0ABN2SDI2_9PSEU</name>
<feature type="transmembrane region" description="Helical" evidence="2">
    <location>
        <begin position="44"/>
        <end position="66"/>
    </location>
</feature>
<dbReference type="Pfam" id="PF17678">
    <property type="entry name" value="Glyco_hydro_92N"/>
    <property type="match status" value="1"/>
</dbReference>
<gene>
    <name evidence="5" type="ORF">GCM10009754_71630</name>
</gene>
<reference evidence="5 6" key="1">
    <citation type="journal article" date="2019" name="Int. J. Syst. Evol. Microbiol.">
        <title>The Global Catalogue of Microorganisms (GCM) 10K type strain sequencing project: providing services to taxonomists for standard genome sequencing and annotation.</title>
        <authorList>
            <consortium name="The Broad Institute Genomics Platform"/>
            <consortium name="The Broad Institute Genome Sequencing Center for Infectious Disease"/>
            <person name="Wu L."/>
            <person name="Ma J."/>
        </authorList>
    </citation>
    <scope>NUCLEOTIDE SEQUENCE [LARGE SCALE GENOMIC DNA]</scope>
    <source>
        <strain evidence="5 6">JCM 14545</strain>
    </source>
</reference>
<dbReference type="Gene3D" id="2.70.98.10">
    <property type="match status" value="1"/>
</dbReference>
<dbReference type="InterPro" id="IPR005887">
    <property type="entry name" value="GH92_a_mannosidase_put"/>
</dbReference>
<feature type="region of interest" description="Disordered" evidence="1">
    <location>
        <begin position="802"/>
        <end position="823"/>
    </location>
</feature>
<dbReference type="Gene3D" id="3.30.2080.10">
    <property type="entry name" value="GH92 mannosidase domain"/>
    <property type="match status" value="1"/>
</dbReference>
<dbReference type="InterPro" id="IPR050883">
    <property type="entry name" value="PNGase"/>
</dbReference>
<dbReference type="Gene3D" id="1.20.1610.10">
    <property type="entry name" value="alpha-1,2-mannosidases domains"/>
    <property type="match status" value="1"/>
</dbReference>
<dbReference type="InterPro" id="IPR012939">
    <property type="entry name" value="Glyco_hydro_92"/>
</dbReference>
<evidence type="ECO:0000256" key="2">
    <source>
        <dbReference type="SAM" id="Phobius"/>
    </source>
</evidence>
<keyword evidence="2" id="KW-0472">Membrane</keyword>
<dbReference type="InterPro" id="IPR041371">
    <property type="entry name" value="GH92_N"/>
</dbReference>
<evidence type="ECO:0000313" key="5">
    <source>
        <dbReference type="EMBL" id="GAA1984064.1"/>
    </source>
</evidence>
<evidence type="ECO:0000313" key="6">
    <source>
        <dbReference type="Proteomes" id="UP001501116"/>
    </source>
</evidence>
<dbReference type="InterPro" id="IPR008928">
    <property type="entry name" value="6-hairpin_glycosidase_sf"/>
</dbReference>
<keyword evidence="5" id="KW-0378">Hydrolase</keyword>
<feature type="domain" description="Glycosyl hydrolase family 92" evidence="3">
    <location>
        <begin position="350"/>
        <end position="800"/>
    </location>
</feature>
<accession>A0ABN2SDI2</accession>
<dbReference type="InterPro" id="IPR014718">
    <property type="entry name" value="GH-type_carb-bd"/>
</dbReference>
<dbReference type="Proteomes" id="UP001501116">
    <property type="component" value="Unassembled WGS sequence"/>
</dbReference>
<evidence type="ECO:0000259" key="4">
    <source>
        <dbReference type="Pfam" id="PF17678"/>
    </source>
</evidence>
<keyword evidence="2" id="KW-0812">Transmembrane</keyword>
<dbReference type="PANTHER" id="PTHR12143:SF39">
    <property type="entry name" value="SECRETED PROTEIN"/>
    <property type="match status" value="1"/>
</dbReference>
<keyword evidence="6" id="KW-1185">Reference proteome</keyword>
<dbReference type="EMBL" id="BAAANN010000039">
    <property type="protein sequence ID" value="GAA1984064.1"/>
    <property type="molecule type" value="Genomic_DNA"/>
</dbReference>
<dbReference type="NCBIfam" id="TIGR01180">
    <property type="entry name" value="aman2_put"/>
    <property type="match status" value="1"/>
</dbReference>
<dbReference type="Gene3D" id="1.20.1050.60">
    <property type="entry name" value="alpha-1,2-mannosidase"/>
    <property type="match status" value="1"/>
</dbReference>
<evidence type="ECO:0000256" key="1">
    <source>
        <dbReference type="SAM" id="MobiDB-lite"/>
    </source>
</evidence>
<dbReference type="GO" id="GO:0016787">
    <property type="term" value="F:hydrolase activity"/>
    <property type="evidence" value="ECO:0007669"/>
    <property type="project" value="UniProtKB-KW"/>
</dbReference>
<evidence type="ECO:0000259" key="3">
    <source>
        <dbReference type="Pfam" id="PF07971"/>
    </source>
</evidence>
<dbReference type="Pfam" id="PF07971">
    <property type="entry name" value="Glyco_hydro_92"/>
    <property type="match status" value="1"/>
</dbReference>
<dbReference type="SUPFAM" id="SSF48208">
    <property type="entry name" value="Six-hairpin glycosidases"/>
    <property type="match status" value="1"/>
</dbReference>
<feature type="domain" description="Glycosyl hydrolase family 92 N-terminal" evidence="4">
    <location>
        <begin position="78"/>
        <end position="344"/>
    </location>
</feature>
<sequence>MTRISDVRDKVVSVDLGGSSGHLFAPNCREAMAEMALKLSRTRAGTLLAAAVVMAGSAVAAVPAVAAPDVQAGDLAQFVNPFVGTRPGGEDHGTGGGAGNTFPGAVAPFGMVQWSPDTVKAQHGGYFYDDNRLKGFSLTHLSGAGCSTYEDIPFMPFAGEVTTSPATDPSRYTASFSHANEQATPGKYSVKFDSGVGVDLAATQRTGSGRFTYPAGAPSTLLVNTSGSVMGTDDAQISIGKDSISGWATSGKFCGSDSSYRVYFHAKFDTPFASIGTWKNGAVTPGKNAETGGAAAKVAKPSANTARAESLKPTDTTVSGPGSGGYVTFDNLAGAEVNVQVGLSFVSVDGAKANLKAENTKRSFDTVATAARRAWNDRFNQIQVAGGTDAERRNFYTGLYHSLIQPNVFSDADGKYTGFDGRVHSAEKGHAMYTNFSGWDIYRSETQLLAMLAPKETSDIVRSMIAYAEQGGSWDRWTVANDYTGVMNGDPYHIIVSTAYAFGARDFDANKALLLMLRGATQPTQGYTERPGLSDYMKLGHVPGAGADTLEYTSADFAIAQLARRLGDPATHQTFMKRAQNWQNLYNPATSHLQPRQASGAFSSPYDPASSAGWVEGNGAQYDWMVPYNVAGLTTAFGGDQAVNSRLDTFFTKLNAGTKEPYAFLGNEPNANTPWLYDFTGAPYKTQSIARRAMTELYNPNPEGLVGNDDLGQMSSWYVWAALGMYPEIPGRAEMVLNSPLFTKAVITTGLGKKITINGKGAATASPYVTGLKVNGKDYAKPWLPEALVSSGGTLDYTLSSTPDTKWGSAPSDAPPSFREGETSSLSFVDPARVVTPAGSSAKASVGVQDLSGTARTWKYSTSTVDGITVAPSAGQIEVAAGSKARAEVTVTVPAGTKEGSHQIPVTFTAAGQPATTAVLTVLVAEPGSWLAAVNNAGISPDAKPAAANFDGGGWSYSAEALAAAGANPGGTVTVDGLAFKWPGTPLGEPDNIVASGQTVNVSGSGKLSFLGSGTNGKASGSITITYTDGSTGKADIGFSDWTLGGGGGQPDFGNRDALSTPYRNSGGGSPQQIRTHVFATAPIALAAGKTVKSVTLPTSVSGGALHVFAIAAG</sequence>
<organism evidence="5 6">
    <name type="scientific">Amycolatopsis minnesotensis</name>
    <dbReference type="NCBI Taxonomy" id="337894"/>
    <lineage>
        <taxon>Bacteria</taxon>
        <taxon>Bacillati</taxon>
        <taxon>Actinomycetota</taxon>
        <taxon>Actinomycetes</taxon>
        <taxon>Pseudonocardiales</taxon>
        <taxon>Pseudonocardiaceae</taxon>
        <taxon>Amycolatopsis</taxon>
    </lineage>
</organism>
<comment type="caution">
    <text evidence="5">The sequence shown here is derived from an EMBL/GenBank/DDBJ whole genome shotgun (WGS) entry which is preliminary data.</text>
</comment>